<organism evidence="2 3">
    <name type="scientific">Microcoleus asticus IPMA8</name>
    <dbReference type="NCBI Taxonomy" id="2563858"/>
    <lineage>
        <taxon>Bacteria</taxon>
        <taxon>Bacillati</taxon>
        <taxon>Cyanobacteriota</taxon>
        <taxon>Cyanophyceae</taxon>
        <taxon>Oscillatoriophycideae</taxon>
        <taxon>Oscillatoriales</taxon>
        <taxon>Microcoleaceae</taxon>
        <taxon>Microcoleus</taxon>
        <taxon>Microcoleus asticus</taxon>
    </lineage>
</organism>
<dbReference type="EMBL" id="SRRZ01000011">
    <property type="protein sequence ID" value="NQE33183.1"/>
    <property type="molecule type" value="Genomic_DNA"/>
</dbReference>
<evidence type="ECO:0000313" key="3">
    <source>
        <dbReference type="Proteomes" id="UP000702425"/>
    </source>
</evidence>
<keyword evidence="3" id="KW-1185">Reference proteome</keyword>
<gene>
    <name evidence="2" type="ORF">E5S67_00901</name>
</gene>
<evidence type="ECO:0000313" key="2">
    <source>
        <dbReference type="EMBL" id="NQE33183.1"/>
    </source>
</evidence>
<dbReference type="RefSeq" id="WP_172185870.1">
    <property type="nucleotide sequence ID" value="NZ_SRRZ01000011.1"/>
</dbReference>
<protein>
    <submittedName>
        <fullName evidence="2">Uncharacterized protein</fullName>
    </submittedName>
</protein>
<comment type="caution">
    <text evidence="2">The sequence shown here is derived from an EMBL/GenBank/DDBJ whole genome shotgun (WGS) entry which is preliminary data.</text>
</comment>
<evidence type="ECO:0000256" key="1">
    <source>
        <dbReference type="SAM" id="MobiDB-lite"/>
    </source>
</evidence>
<name>A0ABX2CTD9_9CYAN</name>
<proteinExistence type="predicted"/>
<feature type="region of interest" description="Disordered" evidence="1">
    <location>
        <begin position="89"/>
        <end position="110"/>
    </location>
</feature>
<accession>A0ABX2CTD9</accession>
<dbReference type="Proteomes" id="UP000702425">
    <property type="component" value="Unassembled WGS sequence"/>
</dbReference>
<sequence length="185" mass="20985">MAIDYLQAGFLNLPSGLGTQQLRQKLNNLVINRSYVKIYLICKDISYEPKDDCMEPLQQQVTLLTQQVEALYKLIENLNDKLFESAQETKLTQQQRNASSGTVGNDKTSSYQSYSRLDGLLEHKDILLDDSYFDKNSQSIEKELSAEIQIQRLTAQLTAAYNRIAALEEQLLAKRVHSQQVGGSH</sequence>
<reference evidence="2 3" key="1">
    <citation type="journal article" date="2020" name="Sci. Rep.">
        <title>A novel cyanobacterial geosmin producer, revising GeoA distribution and dispersion patterns in Bacteria.</title>
        <authorList>
            <person name="Churro C."/>
            <person name="Semedo-Aguiar A.P."/>
            <person name="Silva A.D."/>
            <person name="Pereira-Leal J.B."/>
            <person name="Leite R.B."/>
        </authorList>
    </citation>
    <scope>NUCLEOTIDE SEQUENCE [LARGE SCALE GENOMIC DNA]</scope>
    <source>
        <strain evidence="2 3">IPMA8</strain>
    </source>
</reference>